<keyword evidence="1" id="KW-0805">Transcription regulation</keyword>
<keyword evidence="3" id="KW-0804">Transcription</keyword>
<reference evidence="6 7" key="2">
    <citation type="submission" date="2017-08" db="EMBL/GenBank/DDBJ databases">
        <title>WGS of novel Burkholderia cepaca complex species.</title>
        <authorList>
            <person name="Lipuma J."/>
            <person name="Spilker T."/>
        </authorList>
    </citation>
    <scope>NUCLEOTIDE SEQUENCE [LARGE SCALE GENOMIC DNA]</scope>
    <source>
        <strain evidence="6 7">AU17325</strain>
    </source>
</reference>
<name>A0A228I8S8_9BURK</name>
<dbReference type="SUPFAM" id="SSF46689">
    <property type="entry name" value="Homeodomain-like"/>
    <property type="match status" value="1"/>
</dbReference>
<dbReference type="Gene3D" id="1.10.10.60">
    <property type="entry name" value="Homeodomain-like"/>
    <property type="match status" value="1"/>
</dbReference>
<gene>
    <name evidence="6" type="ORF">CFB84_29505</name>
</gene>
<dbReference type="Pfam" id="PF12833">
    <property type="entry name" value="HTH_18"/>
    <property type="match status" value="1"/>
</dbReference>
<dbReference type="SMART" id="SM00342">
    <property type="entry name" value="HTH_ARAC"/>
    <property type="match status" value="1"/>
</dbReference>
<evidence type="ECO:0000256" key="4">
    <source>
        <dbReference type="SAM" id="MobiDB-lite"/>
    </source>
</evidence>
<dbReference type="Proteomes" id="UP000214600">
    <property type="component" value="Unassembled WGS sequence"/>
</dbReference>
<dbReference type="InterPro" id="IPR009057">
    <property type="entry name" value="Homeodomain-like_sf"/>
</dbReference>
<dbReference type="EMBL" id="NKFA01000015">
    <property type="protein sequence ID" value="OXI38489.1"/>
    <property type="molecule type" value="Genomic_DNA"/>
</dbReference>
<reference evidence="7" key="1">
    <citation type="submission" date="2017-06" db="EMBL/GenBank/DDBJ databases">
        <authorList>
            <person name="LiPuma J."/>
            <person name="Spilker T."/>
        </authorList>
    </citation>
    <scope>NUCLEOTIDE SEQUENCE [LARGE SCALE GENOMIC DNA]</scope>
    <source>
        <strain evidence="7">AU17325</strain>
    </source>
</reference>
<comment type="caution">
    <text evidence="6">The sequence shown here is derived from an EMBL/GenBank/DDBJ whole genome shotgun (WGS) entry which is preliminary data.</text>
</comment>
<dbReference type="PANTHER" id="PTHR46796">
    <property type="entry name" value="HTH-TYPE TRANSCRIPTIONAL ACTIVATOR RHAS-RELATED"/>
    <property type="match status" value="1"/>
</dbReference>
<feature type="domain" description="HTH araC/xylS-type" evidence="5">
    <location>
        <begin position="274"/>
        <end position="374"/>
    </location>
</feature>
<dbReference type="InterPro" id="IPR035418">
    <property type="entry name" value="AraC-bd_2"/>
</dbReference>
<evidence type="ECO:0000256" key="1">
    <source>
        <dbReference type="ARBA" id="ARBA00023015"/>
    </source>
</evidence>
<evidence type="ECO:0000259" key="5">
    <source>
        <dbReference type="PROSITE" id="PS01124"/>
    </source>
</evidence>
<feature type="compositionally biased region" description="Basic and acidic residues" evidence="4">
    <location>
        <begin position="366"/>
        <end position="381"/>
    </location>
</feature>
<dbReference type="GO" id="GO:0043565">
    <property type="term" value="F:sequence-specific DNA binding"/>
    <property type="evidence" value="ECO:0007669"/>
    <property type="project" value="InterPro"/>
</dbReference>
<dbReference type="AlphaFoldDB" id="A0A228I8S8"/>
<feature type="region of interest" description="Disordered" evidence="4">
    <location>
        <begin position="366"/>
        <end position="390"/>
    </location>
</feature>
<dbReference type="PANTHER" id="PTHR46796:SF6">
    <property type="entry name" value="ARAC SUBFAMILY"/>
    <property type="match status" value="1"/>
</dbReference>
<evidence type="ECO:0000313" key="6">
    <source>
        <dbReference type="EMBL" id="OXI38489.1"/>
    </source>
</evidence>
<sequence>MMPRATTGVCASLFGAFPFDVPASPDSDRPSPRFACSVFLFPGMNRAASSLPEGPAMDSPSVLDTYRFSTLAAPPAERFDAWAATSGSWSFIAPDDRSVPFDCQFDATRIGPFTMGRRTWLNPDRTIAYGMTRTARQVRADGLDHYYLLLHLGGSITWQFGTRTVDTRPGGLYLIDTAHAFDCIVKTGDTVIVTLPRDLFHPDTAKLHGCAMAPAMGGILTDYLLAFHGNLAGLSAAQVPYLTQATTNLLHACVQPCPDTLMQAGTEIDAALRERARSYIEQHLTDPGLCPDAICKAIGVSRPKLYRLFQPDGGVMKLVQRTRLVRIRNMLADPTRPRTRIADLAWRYGFASDKHFSRSFKAEFGHSPRETIEQSPRRSDEASLAPVAAAPRRELADPTFSEWIVKGNRRAA</sequence>
<evidence type="ECO:0000256" key="2">
    <source>
        <dbReference type="ARBA" id="ARBA00023125"/>
    </source>
</evidence>
<dbReference type="InterPro" id="IPR050204">
    <property type="entry name" value="AraC_XylS_family_regulators"/>
</dbReference>
<evidence type="ECO:0000256" key="3">
    <source>
        <dbReference type="ARBA" id="ARBA00023163"/>
    </source>
</evidence>
<keyword evidence="2" id="KW-0238">DNA-binding</keyword>
<dbReference type="Pfam" id="PF14525">
    <property type="entry name" value="AraC_binding_2"/>
    <property type="match status" value="1"/>
</dbReference>
<evidence type="ECO:0000313" key="7">
    <source>
        <dbReference type="Proteomes" id="UP000214600"/>
    </source>
</evidence>
<dbReference type="OrthoDB" id="8590374at2"/>
<organism evidence="6 7">
    <name type="scientific">Burkholderia aenigmatica</name>
    <dbReference type="NCBI Taxonomy" id="2015348"/>
    <lineage>
        <taxon>Bacteria</taxon>
        <taxon>Pseudomonadati</taxon>
        <taxon>Pseudomonadota</taxon>
        <taxon>Betaproteobacteria</taxon>
        <taxon>Burkholderiales</taxon>
        <taxon>Burkholderiaceae</taxon>
        <taxon>Burkholderia</taxon>
        <taxon>Burkholderia cepacia complex</taxon>
    </lineage>
</organism>
<protein>
    <recommendedName>
        <fullName evidence="5">HTH araC/xylS-type domain-containing protein</fullName>
    </recommendedName>
</protein>
<accession>A0A228I8S8</accession>
<dbReference type="GO" id="GO:0003700">
    <property type="term" value="F:DNA-binding transcription factor activity"/>
    <property type="evidence" value="ECO:0007669"/>
    <property type="project" value="InterPro"/>
</dbReference>
<dbReference type="PROSITE" id="PS00041">
    <property type="entry name" value="HTH_ARAC_FAMILY_1"/>
    <property type="match status" value="1"/>
</dbReference>
<dbReference type="PROSITE" id="PS01124">
    <property type="entry name" value="HTH_ARAC_FAMILY_2"/>
    <property type="match status" value="1"/>
</dbReference>
<dbReference type="InterPro" id="IPR018062">
    <property type="entry name" value="HTH_AraC-typ_CS"/>
</dbReference>
<proteinExistence type="predicted"/>
<dbReference type="InterPro" id="IPR018060">
    <property type="entry name" value="HTH_AraC"/>
</dbReference>